<reference evidence="2 3" key="1">
    <citation type="journal article" date="2021" name="Environ. Microbiol.">
        <title>Gene family expansions and transcriptome signatures uncover fungal adaptations to wood decay.</title>
        <authorList>
            <person name="Hage H."/>
            <person name="Miyauchi S."/>
            <person name="Viragh M."/>
            <person name="Drula E."/>
            <person name="Min B."/>
            <person name="Chaduli D."/>
            <person name="Navarro D."/>
            <person name="Favel A."/>
            <person name="Norest M."/>
            <person name="Lesage-Meessen L."/>
            <person name="Balint B."/>
            <person name="Merenyi Z."/>
            <person name="de Eugenio L."/>
            <person name="Morin E."/>
            <person name="Martinez A.T."/>
            <person name="Baldrian P."/>
            <person name="Stursova M."/>
            <person name="Martinez M.J."/>
            <person name="Novotny C."/>
            <person name="Magnuson J.K."/>
            <person name="Spatafora J.W."/>
            <person name="Maurice S."/>
            <person name="Pangilinan J."/>
            <person name="Andreopoulos W."/>
            <person name="LaButti K."/>
            <person name="Hundley H."/>
            <person name="Na H."/>
            <person name="Kuo A."/>
            <person name="Barry K."/>
            <person name="Lipzen A."/>
            <person name="Henrissat B."/>
            <person name="Riley R."/>
            <person name="Ahrendt S."/>
            <person name="Nagy L.G."/>
            <person name="Grigoriev I.V."/>
            <person name="Martin F."/>
            <person name="Rosso M.N."/>
        </authorList>
    </citation>
    <scope>NUCLEOTIDE SEQUENCE [LARGE SCALE GENOMIC DNA]</scope>
    <source>
        <strain evidence="2 3">CIRM-BRFM 1785</strain>
    </source>
</reference>
<evidence type="ECO:0000313" key="2">
    <source>
        <dbReference type="EMBL" id="KAH9841330.1"/>
    </source>
</evidence>
<dbReference type="Proteomes" id="UP000814176">
    <property type="component" value="Unassembled WGS sequence"/>
</dbReference>
<comment type="caution">
    <text evidence="2">The sequence shown here is derived from an EMBL/GenBank/DDBJ whole genome shotgun (WGS) entry which is preliminary data.</text>
</comment>
<dbReference type="GeneID" id="72007705"/>
<sequence length="281" mass="31227">MSPADAEVQPRAHRAQTWFSALELQQMVLLTEQHDPFIQPRGKITKTWRDITEELHSQQLCLTSNGETIKRKVLQIIANHEHWNPRSQVTAALNENPMIKTTISAKIDAIIGLRDKATSLSEDKKGEEAARKEQLQRLHEADSSDETSSQDSRAGTPSVQSGDSGQPEQAGLGAKAVDTRTGAGTPGPDAGSDAAEAEDQNGQNKENAPKRKRKRDSTEGTAVPRKSRRRRAPADNEVTSILREFKDFMSDERAAREKERKDRMARDQHLIDAVHAVSRDN</sequence>
<dbReference type="EMBL" id="JADCUA010000003">
    <property type="protein sequence ID" value="KAH9841330.1"/>
    <property type="molecule type" value="Genomic_DNA"/>
</dbReference>
<accession>A0ABQ8KRB0</accession>
<organism evidence="2 3">
    <name type="scientific">Rhodofomes roseus</name>
    <dbReference type="NCBI Taxonomy" id="34475"/>
    <lineage>
        <taxon>Eukaryota</taxon>
        <taxon>Fungi</taxon>
        <taxon>Dikarya</taxon>
        <taxon>Basidiomycota</taxon>
        <taxon>Agaricomycotina</taxon>
        <taxon>Agaricomycetes</taxon>
        <taxon>Polyporales</taxon>
        <taxon>Rhodofomes</taxon>
    </lineage>
</organism>
<feature type="region of interest" description="Disordered" evidence="1">
    <location>
        <begin position="252"/>
        <end position="281"/>
    </location>
</feature>
<feature type="compositionally biased region" description="Polar residues" evidence="1">
    <location>
        <begin position="146"/>
        <end position="167"/>
    </location>
</feature>
<keyword evidence="3" id="KW-1185">Reference proteome</keyword>
<feature type="region of interest" description="Disordered" evidence="1">
    <location>
        <begin position="119"/>
        <end position="239"/>
    </location>
</feature>
<name>A0ABQ8KRB0_9APHY</name>
<protein>
    <submittedName>
        <fullName evidence="2">Uncharacterized protein</fullName>
    </submittedName>
</protein>
<evidence type="ECO:0000256" key="1">
    <source>
        <dbReference type="SAM" id="MobiDB-lite"/>
    </source>
</evidence>
<proteinExistence type="predicted"/>
<dbReference type="RefSeq" id="XP_047782629.1">
    <property type="nucleotide sequence ID" value="XM_047926973.1"/>
</dbReference>
<gene>
    <name evidence="2" type="ORF">C8Q71DRAFT_853729</name>
</gene>
<evidence type="ECO:0000313" key="3">
    <source>
        <dbReference type="Proteomes" id="UP000814176"/>
    </source>
</evidence>
<feature type="compositionally biased region" description="Basic and acidic residues" evidence="1">
    <location>
        <begin position="119"/>
        <end position="142"/>
    </location>
</feature>